<comment type="caution">
    <text evidence="2">The sequence shown here is derived from an EMBL/GenBank/DDBJ whole genome shotgun (WGS) entry which is preliminary data.</text>
</comment>
<dbReference type="AlphaFoldDB" id="A0A4C2EMM0"/>
<sequence>MTGRKNAMLTTEDRRWLTGEKVYDGQHAKQQRYQRRRDIRERVYNSMLDFSILLDELDDDEWREIFGEVVDGGQQWQNADEDLQAGVRDGLAFLLRTVGIATLMRDGQVSQGTVPERLFTAALRRAGHRDGLLVDSVSLDIEATDVGIPELLEDLHSDEPMSAGSLYLLMESGAVDTDVVQDCLRDQLLEDDSEEV</sequence>
<evidence type="ECO:0000259" key="1">
    <source>
        <dbReference type="Pfam" id="PF26404"/>
    </source>
</evidence>
<accession>A0A4C2EMM0</accession>
<evidence type="ECO:0000313" key="2">
    <source>
        <dbReference type="EMBL" id="GCF15761.1"/>
    </source>
</evidence>
<dbReference type="Pfam" id="PF26404">
    <property type="entry name" value="DUF8102"/>
    <property type="match status" value="1"/>
</dbReference>
<keyword evidence="3" id="KW-1185">Reference proteome</keyword>
<dbReference type="InterPro" id="IPR058415">
    <property type="entry name" value="DUF8102"/>
</dbReference>
<feature type="domain" description="Domain of unknown function" evidence="1">
    <location>
        <begin position="8"/>
        <end position="179"/>
    </location>
</feature>
<protein>
    <recommendedName>
        <fullName evidence="1">Domain of unknown function domain-containing protein</fullName>
    </recommendedName>
</protein>
<name>A0A4C2EMM0_9EURY</name>
<dbReference type="Proteomes" id="UP000304382">
    <property type="component" value="Unassembled WGS sequence"/>
</dbReference>
<proteinExistence type="predicted"/>
<dbReference type="OrthoDB" id="193906at2157"/>
<evidence type="ECO:0000313" key="3">
    <source>
        <dbReference type="Proteomes" id="UP000304382"/>
    </source>
</evidence>
<gene>
    <name evidence="2" type="ORF">Harman_36960</name>
</gene>
<dbReference type="RefSeq" id="WP_137685181.1">
    <property type="nucleotide sequence ID" value="NZ_BIXZ01000010.1"/>
</dbReference>
<dbReference type="EMBL" id="BIXZ01000010">
    <property type="protein sequence ID" value="GCF15761.1"/>
    <property type="molecule type" value="Genomic_DNA"/>
</dbReference>
<organism evidence="2 3">
    <name type="scientific">Haloarcula mannanilytica</name>
    <dbReference type="NCBI Taxonomy" id="2509225"/>
    <lineage>
        <taxon>Archaea</taxon>
        <taxon>Methanobacteriati</taxon>
        <taxon>Methanobacteriota</taxon>
        <taxon>Stenosarchaea group</taxon>
        <taxon>Halobacteria</taxon>
        <taxon>Halobacteriales</taxon>
        <taxon>Haloarculaceae</taxon>
        <taxon>Haloarcula</taxon>
    </lineage>
</organism>
<reference evidence="2 3" key="1">
    <citation type="submission" date="2019-02" db="EMBL/GenBank/DDBJ databases">
        <title>Haloarcula mannanilyticum sp. nov., a mannan degrading haloarchaeon isolated from commercial salt.</title>
        <authorList>
            <person name="Enomoto S."/>
            <person name="Shimane Y."/>
            <person name="Kamekura M."/>
            <person name="Ito T."/>
            <person name="Moriya O."/>
            <person name="Ihara K."/>
            <person name="Takahashi-Ando N."/>
            <person name="Fukushima Y."/>
            <person name="Yoshida Y."/>
            <person name="Usama R."/>
            <person name="Takai K."/>
            <person name="Minegishi H."/>
        </authorList>
    </citation>
    <scope>NUCLEOTIDE SEQUENCE [LARGE SCALE GENOMIC DNA]</scope>
    <source>
        <strain evidence="2 3">MD130-1</strain>
    </source>
</reference>